<dbReference type="Pfam" id="PF13966">
    <property type="entry name" value="zf-RVT"/>
    <property type="match status" value="1"/>
</dbReference>
<evidence type="ECO:0000313" key="2">
    <source>
        <dbReference type="Ensembl" id="ENSEBUP00000006130.1"/>
    </source>
</evidence>
<evidence type="ECO:0000259" key="1">
    <source>
        <dbReference type="Pfam" id="PF13966"/>
    </source>
</evidence>
<dbReference type="Proteomes" id="UP000694388">
    <property type="component" value="Unplaced"/>
</dbReference>
<evidence type="ECO:0000313" key="3">
    <source>
        <dbReference type="Proteomes" id="UP000694388"/>
    </source>
</evidence>
<proteinExistence type="predicted"/>
<dbReference type="Ensembl" id="ENSEBUT00000006580.1">
    <property type="protein sequence ID" value="ENSEBUP00000006130.1"/>
    <property type="gene ID" value="ENSEBUG00000004085.1"/>
</dbReference>
<name>A0A8C4NHT1_EPTBU</name>
<reference evidence="2" key="1">
    <citation type="submission" date="2025-08" db="UniProtKB">
        <authorList>
            <consortium name="Ensembl"/>
        </authorList>
    </citation>
    <scope>IDENTIFICATION</scope>
</reference>
<keyword evidence="3" id="KW-1185">Reference proteome</keyword>
<sequence>MGLEWSSAWGFPGVFASCKANRAVSRTSLFRQTIWNGLFSVTQLSSSDWFRGIAPPHSPLQHIARMYNSRCFQFLHLLYLQAFIARCELSSLVMNNFTFGLKLISTLTTHWKELLPAEVPSSPVWSSMYTSPVSKRAGDIQWRLAHYSLPSNVFLKRLNLALSDECPFCRHSEDILHAYVGCQMLVLLFQLLNFLFQSFGLCFSFHYFVYCMPVSCKNVGSQIANFLLAEAKLSICITWKNNDFGC</sequence>
<dbReference type="InterPro" id="IPR026960">
    <property type="entry name" value="RVT-Znf"/>
</dbReference>
<organism evidence="2 3">
    <name type="scientific">Eptatretus burgeri</name>
    <name type="common">Inshore hagfish</name>
    <dbReference type="NCBI Taxonomy" id="7764"/>
    <lineage>
        <taxon>Eukaryota</taxon>
        <taxon>Metazoa</taxon>
        <taxon>Chordata</taxon>
        <taxon>Craniata</taxon>
        <taxon>Vertebrata</taxon>
        <taxon>Cyclostomata</taxon>
        <taxon>Myxini</taxon>
        <taxon>Myxiniformes</taxon>
        <taxon>Myxinidae</taxon>
        <taxon>Eptatretinae</taxon>
        <taxon>Eptatretus</taxon>
    </lineage>
</organism>
<feature type="domain" description="Reverse transcriptase zinc-binding" evidence="1">
    <location>
        <begin position="109"/>
        <end position="184"/>
    </location>
</feature>
<reference evidence="2" key="2">
    <citation type="submission" date="2025-09" db="UniProtKB">
        <authorList>
            <consortium name="Ensembl"/>
        </authorList>
    </citation>
    <scope>IDENTIFICATION</scope>
</reference>
<protein>
    <recommendedName>
        <fullName evidence="1">Reverse transcriptase zinc-binding domain-containing protein</fullName>
    </recommendedName>
</protein>
<dbReference type="GeneTree" id="ENSGT01120000273953"/>
<accession>A0A8C4NHT1</accession>
<dbReference type="AlphaFoldDB" id="A0A8C4NHT1"/>